<dbReference type="Gene3D" id="1.10.1050.10">
    <property type="entry name" value="Ribosomal Protein S4 Delta 41, Chain A, domain 1"/>
    <property type="match status" value="1"/>
</dbReference>
<evidence type="ECO:0000259" key="13">
    <source>
        <dbReference type="SMART" id="SM01390"/>
    </source>
</evidence>
<evidence type="ECO:0000313" key="15">
    <source>
        <dbReference type="Proteomes" id="UP001329915"/>
    </source>
</evidence>
<dbReference type="NCBIfam" id="TIGR01017">
    <property type="entry name" value="rpsD_bact"/>
    <property type="match status" value="1"/>
</dbReference>
<keyword evidence="15" id="KW-1185">Reference proteome</keyword>
<dbReference type="GO" id="GO:0015935">
    <property type="term" value="C:small ribosomal subunit"/>
    <property type="evidence" value="ECO:0007669"/>
    <property type="project" value="InterPro"/>
</dbReference>
<evidence type="ECO:0000256" key="2">
    <source>
        <dbReference type="ARBA" id="ARBA00003866"/>
    </source>
</evidence>
<dbReference type="InterPro" id="IPR018079">
    <property type="entry name" value="Ribosomal_uS4_CS"/>
</dbReference>
<evidence type="ECO:0000256" key="10">
    <source>
        <dbReference type="HAMAP-Rule" id="MF_01306"/>
    </source>
</evidence>
<keyword evidence="5 10" id="KW-0694">RNA-binding</keyword>
<dbReference type="GO" id="GO:0042274">
    <property type="term" value="P:ribosomal small subunit biogenesis"/>
    <property type="evidence" value="ECO:0007669"/>
    <property type="project" value="TreeGrafter"/>
</dbReference>
<dbReference type="SUPFAM" id="SSF55174">
    <property type="entry name" value="Alpha-L RNA-binding motif"/>
    <property type="match status" value="1"/>
</dbReference>
<dbReference type="InterPro" id="IPR005709">
    <property type="entry name" value="Ribosomal_uS4_bac-type"/>
</dbReference>
<dbReference type="FunFam" id="1.10.1050.10:FF:000001">
    <property type="entry name" value="30S ribosomal protein S4"/>
    <property type="match status" value="1"/>
</dbReference>
<dbReference type="SMART" id="SM00363">
    <property type="entry name" value="S4"/>
    <property type="match status" value="1"/>
</dbReference>
<dbReference type="FunFam" id="3.10.290.10:FF:000001">
    <property type="entry name" value="30S ribosomal protein S4"/>
    <property type="match status" value="1"/>
</dbReference>
<evidence type="ECO:0000256" key="6">
    <source>
        <dbReference type="ARBA" id="ARBA00022980"/>
    </source>
</evidence>
<dbReference type="Proteomes" id="UP001329915">
    <property type="component" value="Chromosome"/>
</dbReference>
<evidence type="ECO:0000256" key="1">
    <source>
        <dbReference type="ARBA" id="ARBA00003004"/>
    </source>
</evidence>
<keyword evidence="4 10" id="KW-0699">rRNA-binding</keyword>
<name>A0AAU0UH46_9FIRM</name>
<evidence type="ECO:0000256" key="5">
    <source>
        <dbReference type="ARBA" id="ARBA00022884"/>
    </source>
</evidence>
<protein>
    <recommendedName>
        <fullName evidence="9 10">Small ribosomal subunit protein uS4</fullName>
    </recommendedName>
</protein>
<dbReference type="Gene3D" id="3.10.290.10">
    <property type="entry name" value="RNA-binding S4 domain"/>
    <property type="match status" value="1"/>
</dbReference>
<dbReference type="KEGG" id="dbc:MFMK1_000093"/>
<evidence type="ECO:0000256" key="4">
    <source>
        <dbReference type="ARBA" id="ARBA00022730"/>
    </source>
</evidence>
<dbReference type="GO" id="GO:0003735">
    <property type="term" value="F:structural constituent of ribosome"/>
    <property type="evidence" value="ECO:0007669"/>
    <property type="project" value="InterPro"/>
</dbReference>
<dbReference type="GO" id="GO:0006412">
    <property type="term" value="P:translation"/>
    <property type="evidence" value="ECO:0007669"/>
    <property type="project" value="UniProtKB-UniRule"/>
</dbReference>
<gene>
    <name evidence="10 14" type="primary">rpsD</name>
    <name evidence="14" type="ORF">MFMK1_000093</name>
</gene>
<evidence type="ECO:0000256" key="11">
    <source>
        <dbReference type="RuleBase" id="RU003699"/>
    </source>
</evidence>
<dbReference type="HAMAP" id="MF_01306_B">
    <property type="entry name" value="Ribosomal_uS4_B"/>
    <property type="match status" value="1"/>
</dbReference>
<evidence type="ECO:0000256" key="8">
    <source>
        <dbReference type="ARBA" id="ARBA00025813"/>
    </source>
</evidence>
<dbReference type="GO" id="GO:0019843">
    <property type="term" value="F:rRNA binding"/>
    <property type="evidence" value="ECO:0007669"/>
    <property type="project" value="UniProtKB-UniRule"/>
</dbReference>
<feature type="domain" description="RNA-binding S4" evidence="12">
    <location>
        <begin position="98"/>
        <end position="160"/>
    </location>
</feature>
<reference evidence="14 15" key="1">
    <citation type="submission" date="2023-04" db="EMBL/GenBank/DDBJ databases">
        <authorList>
            <person name="Hsu D."/>
        </authorList>
    </citation>
    <scope>NUCLEOTIDE SEQUENCE [LARGE SCALE GENOMIC DNA]</scope>
    <source>
        <strain evidence="14 15">MK1</strain>
    </source>
</reference>
<accession>A0AAU0UH46</accession>
<dbReference type="SMART" id="SM01390">
    <property type="entry name" value="Ribosomal_S4"/>
    <property type="match status" value="1"/>
</dbReference>
<comment type="function">
    <text evidence="1 10">With S5 and S12 plays an important role in translational accuracy.</text>
</comment>
<evidence type="ECO:0000313" key="14">
    <source>
        <dbReference type="EMBL" id="WRO20335.1"/>
    </source>
</evidence>
<feature type="domain" description="Small ribosomal subunit protein uS4 N-terminal" evidence="13">
    <location>
        <begin position="3"/>
        <end position="97"/>
    </location>
</feature>
<evidence type="ECO:0000256" key="9">
    <source>
        <dbReference type="ARBA" id="ARBA00035254"/>
    </source>
</evidence>
<dbReference type="PANTHER" id="PTHR11831">
    <property type="entry name" value="30S 40S RIBOSOMAL PROTEIN"/>
    <property type="match status" value="1"/>
</dbReference>
<dbReference type="PANTHER" id="PTHR11831:SF4">
    <property type="entry name" value="SMALL RIBOSOMAL SUBUNIT PROTEIN US4M"/>
    <property type="match status" value="1"/>
</dbReference>
<proteinExistence type="inferred from homology"/>
<dbReference type="RefSeq" id="WP_366923236.1">
    <property type="nucleotide sequence ID" value="NZ_CP121694.1"/>
</dbReference>
<dbReference type="PROSITE" id="PS50889">
    <property type="entry name" value="S4"/>
    <property type="match status" value="1"/>
</dbReference>
<comment type="similarity">
    <text evidence="3 10 11">Belongs to the universal ribosomal protein uS4 family.</text>
</comment>
<evidence type="ECO:0000256" key="3">
    <source>
        <dbReference type="ARBA" id="ARBA00007465"/>
    </source>
</evidence>
<organism evidence="14 15">
    <name type="scientific">Metallumcola ferriviriculae</name>
    <dbReference type="NCBI Taxonomy" id="3039180"/>
    <lineage>
        <taxon>Bacteria</taxon>
        <taxon>Bacillati</taxon>
        <taxon>Bacillota</taxon>
        <taxon>Clostridia</taxon>
        <taxon>Neomoorellales</taxon>
        <taxon>Desulfitibacteraceae</taxon>
        <taxon>Metallumcola</taxon>
    </lineage>
</organism>
<dbReference type="InterPro" id="IPR036986">
    <property type="entry name" value="S4_RNA-bd_sf"/>
</dbReference>
<dbReference type="NCBIfam" id="NF003717">
    <property type="entry name" value="PRK05327.1"/>
    <property type="match status" value="1"/>
</dbReference>
<dbReference type="CDD" id="cd00165">
    <property type="entry name" value="S4"/>
    <property type="match status" value="1"/>
</dbReference>
<dbReference type="InterPro" id="IPR022801">
    <property type="entry name" value="Ribosomal_uS4"/>
</dbReference>
<keyword evidence="6 10" id="KW-0689">Ribosomal protein</keyword>
<keyword evidence="7 10" id="KW-0687">Ribonucleoprotein</keyword>
<evidence type="ECO:0000256" key="7">
    <source>
        <dbReference type="ARBA" id="ARBA00023274"/>
    </source>
</evidence>
<dbReference type="PROSITE" id="PS00632">
    <property type="entry name" value="RIBOSOMAL_S4"/>
    <property type="match status" value="1"/>
</dbReference>
<evidence type="ECO:0000259" key="12">
    <source>
        <dbReference type="SMART" id="SM00363"/>
    </source>
</evidence>
<sequence>MARYRDSVCRQCRREGQKLYLKSDRCYSDKCAIGRREYAPGQHGQRRKKVSEYGLQLREKQKTRRIYGVLEKQFRKYFAEAERQKGITGDNLLRLLEKRLDNVVFRLGFAGSRVEARQLVLHGHFKVNGRKVNIPSFLVRLGDEITVKDTSKSSVKFKEIAEAAAHKTPPAWLEADVENFTGKVIALPQREDIDVPVEDHLIVELYSR</sequence>
<comment type="subunit">
    <text evidence="8 10">Part of the 30S ribosomal subunit. Contacts protein S5. The interaction surface between S4 and S5 is involved in control of translational fidelity.</text>
</comment>
<dbReference type="AlphaFoldDB" id="A0AAU0UH46"/>
<dbReference type="InterPro" id="IPR002942">
    <property type="entry name" value="S4_RNA-bd"/>
</dbReference>
<dbReference type="Pfam" id="PF01479">
    <property type="entry name" value="S4"/>
    <property type="match status" value="1"/>
</dbReference>
<comment type="function">
    <text evidence="2 10">One of the primary rRNA binding proteins, it binds directly to 16S rRNA where it nucleates assembly of the body of the 30S subunit.</text>
</comment>
<dbReference type="InterPro" id="IPR001912">
    <property type="entry name" value="Ribosomal_uS4_N"/>
</dbReference>
<dbReference type="Pfam" id="PF00163">
    <property type="entry name" value="Ribosomal_S4"/>
    <property type="match status" value="1"/>
</dbReference>
<dbReference type="EMBL" id="CP121694">
    <property type="protein sequence ID" value="WRO20335.1"/>
    <property type="molecule type" value="Genomic_DNA"/>
</dbReference>